<dbReference type="Proteomes" id="UP000029554">
    <property type="component" value="Unassembled WGS sequence"/>
</dbReference>
<dbReference type="eggNOG" id="ENOG5032SAQ">
    <property type="taxonomic scope" value="Bacteria"/>
</dbReference>
<reference evidence="2 3" key="1">
    <citation type="submission" date="2014-09" db="EMBL/GenBank/DDBJ databases">
        <title>Whole Genome Shotgun of Flavobacterium aquatile LMG 4008.</title>
        <authorList>
            <person name="Gale A.N."/>
            <person name="Pipes S.E."/>
            <person name="Newman J.D."/>
        </authorList>
    </citation>
    <scope>NUCLEOTIDE SEQUENCE [LARGE SCALE GENOMIC DNA]</scope>
    <source>
        <strain evidence="2 3">LMG 4008</strain>
    </source>
</reference>
<evidence type="ECO:0008006" key="4">
    <source>
        <dbReference type="Google" id="ProtNLM"/>
    </source>
</evidence>
<evidence type="ECO:0000256" key="1">
    <source>
        <dbReference type="SAM" id="Phobius"/>
    </source>
</evidence>
<dbReference type="OrthoDB" id="1099888at2"/>
<comment type="caution">
    <text evidence="2">The sequence shown here is derived from an EMBL/GenBank/DDBJ whole genome shotgun (WGS) entry which is preliminary data.</text>
</comment>
<keyword evidence="1" id="KW-0472">Membrane</keyword>
<dbReference type="PROSITE" id="PS51257">
    <property type="entry name" value="PROKAR_LIPOPROTEIN"/>
    <property type="match status" value="1"/>
</dbReference>
<keyword evidence="1" id="KW-1133">Transmembrane helix</keyword>
<dbReference type="EMBL" id="JRHH01000003">
    <property type="protein sequence ID" value="KGD68376.1"/>
    <property type="molecule type" value="Genomic_DNA"/>
</dbReference>
<sequence>MENQKLPNEQAVMILGLTSFIGCCCTSGLLGVILSGIGIYLAGKSEKLLAENPEQYSPGSLNTWKIVNFVSLGLSVCVLIYAIYMKATGKDIEQQEQLMEMIRQMQNK</sequence>
<organism evidence="2 3">
    <name type="scientific">Flavobacterium aquatile LMG 4008 = ATCC 11947</name>
    <dbReference type="NCBI Taxonomy" id="1453498"/>
    <lineage>
        <taxon>Bacteria</taxon>
        <taxon>Pseudomonadati</taxon>
        <taxon>Bacteroidota</taxon>
        <taxon>Flavobacteriia</taxon>
        <taxon>Flavobacteriales</taxon>
        <taxon>Flavobacteriaceae</taxon>
        <taxon>Flavobacterium</taxon>
    </lineage>
</organism>
<dbReference type="RefSeq" id="WP_035126166.1">
    <property type="nucleotide sequence ID" value="NZ_JRHH01000003.1"/>
</dbReference>
<protein>
    <recommendedName>
        <fullName evidence="4">DUF4190 domain-containing protein</fullName>
    </recommendedName>
</protein>
<proteinExistence type="predicted"/>
<name>A0A095SUM4_9FLAO</name>
<accession>A0A095SUM4</accession>
<keyword evidence="1" id="KW-0812">Transmembrane</keyword>
<dbReference type="AlphaFoldDB" id="A0A095SUM4"/>
<evidence type="ECO:0000313" key="2">
    <source>
        <dbReference type="EMBL" id="KGD68376.1"/>
    </source>
</evidence>
<dbReference type="STRING" id="1453498.LG45_08810"/>
<feature type="transmembrane region" description="Helical" evidence="1">
    <location>
        <begin position="12"/>
        <end position="43"/>
    </location>
</feature>
<evidence type="ECO:0000313" key="3">
    <source>
        <dbReference type="Proteomes" id="UP000029554"/>
    </source>
</evidence>
<feature type="transmembrane region" description="Helical" evidence="1">
    <location>
        <begin position="63"/>
        <end position="84"/>
    </location>
</feature>
<keyword evidence="3" id="KW-1185">Reference proteome</keyword>
<dbReference type="NCBIfam" id="NF040945">
    <property type="entry name" value="CCC_membrane"/>
    <property type="match status" value="1"/>
</dbReference>
<gene>
    <name evidence="2" type="ORF">LG45_08810</name>
</gene>